<evidence type="ECO:0000313" key="2">
    <source>
        <dbReference type="Proteomes" id="UP001642483"/>
    </source>
</evidence>
<organism evidence="1 2">
    <name type="scientific">Clavelina lepadiformis</name>
    <name type="common">Light-bulb sea squirt</name>
    <name type="synonym">Ascidia lepadiformis</name>
    <dbReference type="NCBI Taxonomy" id="159417"/>
    <lineage>
        <taxon>Eukaryota</taxon>
        <taxon>Metazoa</taxon>
        <taxon>Chordata</taxon>
        <taxon>Tunicata</taxon>
        <taxon>Ascidiacea</taxon>
        <taxon>Aplousobranchia</taxon>
        <taxon>Clavelinidae</taxon>
        <taxon>Clavelina</taxon>
    </lineage>
</organism>
<gene>
    <name evidence="1" type="ORF">CVLEPA_LOCUS28010</name>
</gene>
<protein>
    <recommendedName>
        <fullName evidence="3">Meiotic recombination protein REC114</fullName>
    </recommendedName>
</protein>
<dbReference type="Proteomes" id="UP001642483">
    <property type="component" value="Unassembled WGS sequence"/>
</dbReference>
<keyword evidence="2" id="KW-1185">Reference proteome</keyword>
<dbReference type="EMBL" id="CAWYQH010000141">
    <property type="protein sequence ID" value="CAK8694656.1"/>
    <property type="molecule type" value="Genomic_DNA"/>
</dbReference>
<dbReference type="InterPro" id="IPR029168">
    <property type="entry name" value="REC114L"/>
</dbReference>
<dbReference type="PANTHER" id="PTHR34921">
    <property type="entry name" value="MEIOTIC RECOMBINATION PROTEIN REC114"/>
    <property type="match status" value="1"/>
</dbReference>
<dbReference type="PANTHER" id="PTHR34921:SF1">
    <property type="entry name" value="MEIOTIC RECOMBINATION PROTEIN REC114"/>
    <property type="match status" value="1"/>
</dbReference>
<comment type="caution">
    <text evidence="1">The sequence shown here is derived from an EMBL/GenBank/DDBJ whole genome shotgun (WGS) entry which is preliminary data.</text>
</comment>
<sequence>MAEYHSEPKRWPIQNYSRFKPNANIRAPGCNVLEGSNGKWITEKASSVSSISLSLTRDGHLFITQGDVLLESIFLPNSGENSRSSKVYQKDNGLLFLNEICEESRMFRVQFQKYGCKTAESQCKDCAKALSSYFCCKSAGNEICSTPKEKNVETIAKPSSQTSSLSTVAMMESCLMKSDLCDLPLIYKQCTFDARLDKESSIEPFLSLCLADPNFPSFVGLVESALKNIIGEANDNEVE</sequence>
<name>A0ABP0GSD8_CLALP</name>
<dbReference type="Pfam" id="PF15165">
    <property type="entry name" value="REC114-like"/>
    <property type="match status" value="2"/>
</dbReference>
<reference evidence="1 2" key="1">
    <citation type="submission" date="2024-02" db="EMBL/GenBank/DDBJ databases">
        <authorList>
            <person name="Daric V."/>
            <person name="Darras S."/>
        </authorList>
    </citation>
    <scope>NUCLEOTIDE SEQUENCE [LARGE SCALE GENOMIC DNA]</scope>
</reference>
<proteinExistence type="predicted"/>
<accession>A0ABP0GSD8</accession>
<evidence type="ECO:0008006" key="3">
    <source>
        <dbReference type="Google" id="ProtNLM"/>
    </source>
</evidence>
<evidence type="ECO:0000313" key="1">
    <source>
        <dbReference type="EMBL" id="CAK8694656.1"/>
    </source>
</evidence>